<reference evidence="2 3" key="2">
    <citation type="submission" date="2018-11" db="EMBL/GenBank/DDBJ databases">
        <authorList>
            <consortium name="Pathogen Informatics"/>
        </authorList>
    </citation>
    <scope>NUCLEOTIDE SEQUENCE [LARGE SCALE GENOMIC DNA]</scope>
</reference>
<reference evidence="4" key="1">
    <citation type="submission" date="2016-06" db="UniProtKB">
        <authorList>
            <consortium name="WormBaseParasite"/>
        </authorList>
    </citation>
    <scope>IDENTIFICATION</scope>
</reference>
<evidence type="ECO:0000313" key="3">
    <source>
        <dbReference type="Proteomes" id="UP000271098"/>
    </source>
</evidence>
<feature type="region of interest" description="Disordered" evidence="1">
    <location>
        <begin position="22"/>
        <end position="41"/>
    </location>
</feature>
<dbReference type="AlphaFoldDB" id="A0A183DRP3"/>
<name>A0A183DRP3_9BILA</name>
<dbReference type="EMBL" id="UYRT01078520">
    <property type="protein sequence ID" value="VDN18704.1"/>
    <property type="molecule type" value="Genomic_DNA"/>
</dbReference>
<dbReference type="WBParaSite" id="GPUH_0001139801-mRNA-1">
    <property type="protein sequence ID" value="GPUH_0001139801-mRNA-1"/>
    <property type="gene ID" value="GPUH_0001139801"/>
</dbReference>
<evidence type="ECO:0000313" key="4">
    <source>
        <dbReference type="WBParaSite" id="GPUH_0001139801-mRNA-1"/>
    </source>
</evidence>
<evidence type="ECO:0000256" key="1">
    <source>
        <dbReference type="SAM" id="MobiDB-lite"/>
    </source>
</evidence>
<gene>
    <name evidence="2" type="ORF">GPUH_LOCUS11384</name>
</gene>
<accession>A0A183DRP3</accession>
<proteinExistence type="predicted"/>
<feature type="compositionally biased region" description="Basic and acidic residues" evidence="1">
    <location>
        <begin position="22"/>
        <end position="33"/>
    </location>
</feature>
<evidence type="ECO:0000313" key="2">
    <source>
        <dbReference type="EMBL" id="VDN18704.1"/>
    </source>
</evidence>
<keyword evidence="3" id="KW-1185">Reference proteome</keyword>
<dbReference type="Proteomes" id="UP000271098">
    <property type="component" value="Unassembled WGS sequence"/>
</dbReference>
<sequence length="76" mass="8530">MCTEDPKLLHIANMSVKNDLKKQETMEDGKGRGEGLAPKTSSMAVLCHEHGTITTKRYKEEEAKKDIFTSTKSLFD</sequence>
<organism evidence="4">
    <name type="scientific">Gongylonema pulchrum</name>
    <dbReference type="NCBI Taxonomy" id="637853"/>
    <lineage>
        <taxon>Eukaryota</taxon>
        <taxon>Metazoa</taxon>
        <taxon>Ecdysozoa</taxon>
        <taxon>Nematoda</taxon>
        <taxon>Chromadorea</taxon>
        <taxon>Rhabditida</taxon>
        <taxon>Spirurina</taxon>
        <taxon>Spiruromorpha</taxon>
        <taxon>Spiruroidea</taxon>
        <taxon>Gongylonematidae</taxon>
        <taxon>Gongylonema</taxon>
    </lineage>
</organism>
<protein>
    <submittedName>
        <fullName evidence="4">Ovule protein</fullName>
    </submittedName>
</protein>